<dbReference type="SUPFAM" id="SSF53850">
    <property type="entry name" value="Periplasmic binding protein-like II"/>
    <property type="match status" value="1"/>
</dbReference>
<keyword evidence="9" id="KW-1185">Reference proteome</keyword>
<evidence type="ECO:0000313" key="8">
    <source>
        <dbReference type="EMBL" id="BDZ41890.1"/>
    </source>
</evidence>
<evidence type="ECO:0000313" key="9">
    <source>
        <dbReference type="Proteomes" id="UP001321475"/>
    </source>
</evidence>
<dbReference type="SUPFAM" id="SSF46785">
    <property type="entry name" value="Winged helix' DNA-binding domain"/>
    <property type="match status" value="1"/>
</dbReference>
<dbReference type="InterPro" id="IPR036388">
    <property type="entry name" value="WH-like_DNA-bd_sf"/>
</dbReference>
<organism evidence="8 9">
    <name type="scientific">Paraoerskovia sediminicola</name>
    <dbReference type="NCBI Taxonomy" id="1138587"/>
    <lineage>
        <taxon>Bacteria</taxon>
        <taxon>Bacillati</taxon>
        <taxon>Actinomycetota</taxon>
        <taxon>Actinomycetes</taxon>
        <taxon>Micrococcales</taxon>
        <taxon>Cellulomonadaceae</taxon>
        <taxon>Paraoerskovia</taxon>
    </lineage>
</organism>
<evidence type="ECO:0000256" key="2">
    <source>
        <dbReference type="ARBA" id="ARBA00023015"/>
    </source>
</evidence>
<reference evidence="9" key="1">
    <citation type="journal article" date="2019" name="Int. J. Syst. Evol. Microbiol.">
        <title>The Global Catalogue of Microorganisms (GCM) 10K type strain sequencing project: providing services to taxonomists for standard genome sequencing and annotation.</title>
        <authorList>
            <consortium name="The Broad Institute Genomics Platform"/>
            <consortium name="The Broad Institute Genome Sequencing Center for Infectious Disease"/>
            <person name="Wu L."/>
            <person name="Ma J."/>
        </authorList>
    </citation>
    <scope>NUCLEOTIDE SEQUENCE [LARGE SCALE GENOMIC DNA]</scope>
    <source>
        <strain evidence="9">NBRC 108565</strain>
    </source>
</reference>
<dbReference type="Gene3D" id="1.10.10.10">
    <property type="entry name" value="Winged helix-like DNA-binding domain superfamily/Winged helix DNA-binding domain"/>
    <property type="match status" value="1"/>
</dbReference>
<evidence type="ECO:0000256" key="5">
    <source>
        <dbReference type="ARBA" id="ARBA00023163"/>
    </source>
</evidence>
<keyword evidence="3" id="KW-0238">DNA-binding</keyword>
<sequence>MSDAAAPHPGPVRDWDLAQLRALAAAADLGTLDAAARALHVTPSAVSQRIKALEHATGAVLLRRERPVRPTAAGEALVLLARQIDALTSDASRGLGAAGLPTVRIAVNGDSLATWVLPALAALAATASVRISREDQDRSAELLRDGEVMAAITSQARSVQGCTVEPLGVMRYRPMASPGFRDRWFSSGGPRADALSAAPVVVFDADDRLQDRYLTTHGVDPHDPPRHLVPASAEFVTAVRLGYGWGMLPDLQVTDDVAAGRVVPIDEGPTQGRPTSRCSGSSGRCAPRPSTPQLRRCAPGLAARSSPGVTGPAVTCHRAPACYVRPMPRSHAAVPGRSR</sequence>
<dbReference type="InterPro" id="IPR036390">
    <property type="entry name" value="WH_DNA-bd_sf"/>
</dbReference>
<dbReference type="Proteomes" id="UP001321475">
    <property type="component" value="Chromosome"/>
</dbReference>
<feature type="domain" description="HTH lysR-type" evidence="7">
    <location>
        <begin position="15"/>
        <end position="71"/>
    </location>
</feature>
<dbReference type="RefSeq" id="WP_350227684.1">
    <property type="nucleotide sequence ID" value="NZ_AP027729.1"/>
</dbReference>
<dbReference type="Pfam" id="PF03466">
    <property type="entry name" value="LysR_substrate"/>
    <property type="match status" value="1"/>
</dbReference>
<feature type="region of interest" description="Disordered" evidence="6">
    <location>
        <begin position="264"/>
        <end position="292"/>
    </location>
</feature>
<dbReference type="NCBIfam" id="TIGR03298">
    <property type="entry name" value="argP"/>
    <property type="match status" value="1"/>
</dbReference>
<dbReference type="PANTHER" id="PTHR30579:SF2">
    <property type="entry name" value="HTH-TYPE TRANSCRIPTIONAL REGULATOR ARGP"/>
    <property type="match status" value="1"/>
</dbReference>
<keyword evidence="5" id="KW-0804">Transcription</keyword>
<dbReference type="PANTHER" id="PTHR30579">
    <property type="entry name" value="TRANSCRIPTIONAL REGULATOR"/>
    <property type="match status" value="1"/>
</dbReference>
<gene>
    <name evidence="8" type="ORF">GCM10025865_11890</name>
</gene>
<dbReference type="Pfam" id="PF00126">
    <property type="entry name" value="HTH_1"/>
    <property type="match status" value="1"/>
</dbReference>
<dbReference type="InterPro" id="IPR005119">
    <property type="entry name" value="LysR_subst-bd"/>
</dbReference>
<evidence type="ECO:0000256" key="1">
    <source>
        <dbReference type="ARBA" id="ARBA00009437"/>
    </source>
</evidence>
<name>A0ABM8G1R2_9CELL</name>
<proteinExistence type="inferred from homology"/>
<accession>A0ABM8G1R2</accession>
<protein>
    <recommendedName>
        <fullName evidence="7">HTH lysR-type domain-containing protein</fullName>
    </recommendedName>
</protein>
<dbReference type="InterPro" id="IPR050176">
    <property type="entry name" value="LTTR"/>
</dbReference>
<dbReference type="NCBIfam" id="NF002964">
    <property type="entry name" value="PRK03635.1"/>
    <property type="match status" value="1"/>
</dbReference>
<dbReference type="PROSITE" id="PS50931">
    <property type="entry name" value="HTH_LYSR"/>
    <property type="match status" value="1"/>
</dbReference>
<evidence type="ECO:0000256" key="3">
    <source>
        <dbReference type="ARBA" id="ARBA00023125"/>
    </source>
</evidence>
<keyword evidence="2" id="KW-0805">Transcription regulation</keyword>
<evidence type="ECO:0000256" key="4">
    <source>
        <dbReference type="ARBA" id="ARBA00023159"/>
    </source>
</evidence>
<dbReference type="InterPro" id="IPR017685">
    <property type="entry name" value="ArgP"/>
</dbReference>
<evidence type="ECO:0000256" key="6">
    <source>
        <dbReference type="SAM" id="MobiDB-lite"/>
    </source>
</evidence>
<keyword evidence="4" id="KW-0010">Activator</keyword>
<comment type="similarity">
    <text evidence="1">Belongs to the LysR transcriptional regulatory family.</text>
</comment>
<dbReference type="Gene3D" id="3.40.190.10">
    <property type="entry name" value="Periplasmic binding protein-like II"/>
    <property type="match status" value="2"/>
</dbReference>
<evidence type="ECO:0000259" key="7">
    <source>
        <dbReference type="PROSITE" id="PS50931"/>
    </source>
</evidence>
<dbReference type="InterPro" id="IPR000847">
    <property type="entry name" value="LysR_HTH_N"/>
</dbReference>
<feature type="compositionally biased region" description="Polar residues" evidence="6">
    <location>
        <begin position="272"/>
        <end position="282"/>
    </location>
</feature>
<dbReference type="EMBL" id="AP027729">
    <property type="protein sequence ID" value="BDZ41890.1"/>
    <property type="molecule type" value="Genomic_DNA"/>
</dbReference>